<dbReference type="PROSITE" id="PS50240">
    <property type="entry name" value="TRYPSIN_DOM"/>
    <property type="match status" value="1"/>
</dbReference>
<evidence type="ECO:0000256" key="1">
    <source>
        <dbReference type="ARBA" id="ARBA00022729"/>
    </source>
</evidence>
<dbReference type="Proteomes" id="UP000327044">
    <property type="component" value="Unassembled WGS sequence"/>
</dbReference>
<dbReference type="SMART" id="SM00020">
    <property type="entry name" value="Tryp_SPc"/>
    <property type="match status" value="1"/>
</dbReference>
<organism evidence="6 7">
    <name type="scientific">Photinus pyralis</name>
    <name type="common">Common eastern firefly</name>
    <name type="synonym">Lampyris pyralis</name>
    <dbReference type="NCBI Taxonomy" id="7054"/>
    <lineage>
        <taxon>Eukaryota</taxon>
        <taxon>Metazoa</taxon>
        <taxon>Ecdysozoa</taxon>
        <taxon>Arthropoda</taxon>
        <taxon>Hexapoda</taxon>
        <taxon>Insecta</taxon>
        <taxon>Pterygota</taxon>
        <taxon>Neoptera</taxon>
        <taxon>Endopterygota</taxon>
        <taxon>Coleoptera</taxon>
        <taxon>Polyphaga</taxon>
        <taxon>Elateriformia</taxon>
        <taxon>Elateroidea</taxon>
        <taxon>Lampyridae</taxon>
        <taxon>Lampyrinae</taxon>
        <taxon>Photinus</taxon>
    </lineage>
</organism>
<comment type="caution">
    <text evidence="6">The sequence shown here is derived from an EMBL/GenBank/DDBJ whole genome shotgun (WGS) entry which is preliminary data.</text>
</comment>
<evidence type="ECO:0000256" key="3">
    <source>
        <dbReference type="ARBA" id="ARBA00023180"/>
    </source>
</evidence>
<dbReference type="GO" id="GO:0006508">
    <property type="term" value="P:proteolysis"/>
    <property type="evidence" value="ECO:0007669"/>
    <property type="project" value="InterPro"/>
</dbReference>
<gene>
    <name evidence="6" type="ORF">PPYR_06371</name>
</gene>
<evidence type="ECO:0000259" key="5">
    <source>
        <dbReference type="PROSITE" id="PS50240"/>
    </source>
</evidence>
<feature type="domain" description="Peptidase S1" evidence="5">
    <location>
        <begin position="1"/>
        <end position="239"/>
    </location>
</feature>
<evidence type="ECO:0000256" key="2">
    <source>
        <dbReference type="ARBA" id="ARBA00023157"/>
    </source>
</evidence>
<dbReference type="PROSITE" id="PS00134">
    <property type="entry name" value="TRYPSIN_HIS"/>
    <property type="match status" value="1"/>
</dbReference>
<sequence>MTALLGRASTEEKLNEPWSYKCGASLIHPQVVLTAAHCISDTKLYKIRAGEWDAQTENEIYPHQERNVKTIILHPEYNKKLLFHDYALLILDSPVKIEENVDIVCLPTKDEIIDNLVCYSNGWGKDNYGRESTRKDEALLRKVHVPIVDTDSCQASLRTTRLGTHFNLHESFICAGCLPDQDTCREDGGSPLVCPIRGKQNTYFQVGVVSWGIDCGGLPRPRVYANVAKVVDWIDKTMTNNGFETSTYKY</sequence>
<name>A0A5N4ATF9_PHOPY</name>
<dbReference type="InterPro" id="IPR001254">
    <property type="entry name" value="Trypsin_dom"/>
</dbReference>
<evidence type="ECO:0000256" key="4">
    <source>
        <dbReference type="ARBA" id="ARBA00024195"/>
    </source>
</evidence>
<dbReference type="CDD" id="cd00190">
    <property type="entry name" value="Tryp_SPc"/>
    <property type="match status" value="1"/>
</dbReference>
<dbReference type="InParanoid" id="A0A5N4ATF9"/>
<dbReference type="EMBL" id="VVIM01000004">
    <property type="protein sequence ID" value="KAB0800631.1"/>
    <property type="molecule type" value="Genomic_DNA"/>
</dbReference>
<accession>A0A5N4ATF9</accession>
<dbReference type="InterPro" id="IPR051487">
    <property type="entry name" value="Ser/Thr_Proteases_Immune/Dev"/>
</dbReference>
<dbReference type="Pfam" id="PF00089">
    <property type="entry name" value="Trypsin"/>
    <property type="match status" value="1"/>
</dbReference>
<dbReference type="InterPro" id="IPR043504">
    <property type="entry name" value="Peptidase_S1_PA_chymotrypsin"/>
</dbReference>
<dbReference type="GO" id="GO:0004252">
    <property type="term" value="F:serine-type endopeptidase activity"/>
    <property type="evidence" value="ECO:0007669"/>
    <property type="project" value="InterPro"/>
</dbReference>
<dbReference type="InterPro" id="IPR018114">
    <property type="entry name" value="TRYPSIN_HIS"/>
</dbReference>
<dbReference type="SUPFAM" id="SSF50494">
    <property type="entry name" value="Trypsin-like serine proteases"/>
    <property type="match status" value="1"/>
</dbReference>
<dbReference type="AlphaFoldDB" id="A0A5N4ATF9"/>
<evidence type="ECO:0000313" key="7">
    <source>
        <dbReference type="Proteomes" id="UP000327044"/>
    </source>
</evidence>
<dbReference type="InterPro" id="IPR009003">
    <property type="entry name" value="Peptidase_S1_PA"/>
</dbReference>
<keyword evidence="3" id="KW-0325">Glycoprotein</keyword>
<dbReference type="OrthoDB" id="6261922at2759"/>
<dbReference type="FunFam" id="2.40.10.10:FF:000028">
    <property type="entry name" value="Serine protease easter"/>
    <property type="match status" value="1"/>
</dbReference>
<protein>
    <recommendedName>
        <fullName evidence="5">Peptidase S1 domain-containing protein</fullName>
    </recommendedName>
</protein>
<dbReference type="FunFam" id="2.40.10.10:FF:000002">
    <property type="entry name" value="Transmembrane protease serine"/>
    <property type="match status" value="1"/>
</dbReference>
<reference evidence="6 7" key="1">
    <citation type="journal article" date="2018" name="Elife">
        <title>Firefly genomes illuminate parallel origins of bioluminescence in beetles.</title>
        <authorList>
            <person name="Fallon T.R."/>
            <person name="Lower S.E."/>
            <person name="Chang C.H."/>
            <person name="Bessho-Uehara M."/>
            <person name="Martin G.J."/>
            <person name="Bewick A.J."/>
            <person name="Behringer M."/>
            <person name="Debat H.J."/>
            <person name="Wong I."/>
            <person name="Day J.C."/>
            <person name="Suvorov A."/>
            <person name="Silva C.J."/>
            <person name="Stanger-Hall K.F."/>
            <person name="Hall D.W."/>
            <person name="Schmitz R.J."/>
            <person name="Nelson D.R."/>
            <person name="Lewis S.M."/>
            <person name="Shigenobu S."/>
            <person name="Bybee S.M."/>
            <person name="Larracuente A.M."/>
            <person name="Oba Y."/>
            <person name="Weng J.K."/>
        </authorList>
    </citation>
    <scope>NUCLEOTIDE SEQUENCE [LARGE SCALE GENOMIC DNA]</scope>
    <source>
        <strain evidence="6">1611_PpyrPB1</strain>
        <tissue evidence="6">Whole body</tissue>
    </source>
</reference>
<proteinExistence type="inferred from homology"/>
<dbReference type="PANTHER" id="PTHR24256">
    <property type="entry name" value="TRYPTASE-RELATED"/>
    <property type="match status" value="1"/>
</dbReference>
<keyword evidence="7" id="KW-1185">Reference proteome</keyword>
<keyword evidence="2" id="KW-1015">Disulfide bond</keyword>
<dbReference type="Gene3D" id="2.40.10.10">
    <property type="entry name" value="Trypsin-like serine proteases"/>
    <property type="match status" value="2"/>
</dbReference>
<dbReference type="InterPro" id="IPR001314">
    <property type="entry name" value="Peptidase_S1A"/>
</dbReference>
<evidence type="ECO:0000313" key="6">
    <source>
        <dbReference type="EMBL" id="KAB0800631.1"/>
    </source>
</evidence>
<dbReference type="PRINTS" id="PR00722">
    <property type="entry name" value="CHYMOTRYPSIN"/>
</dbReference>
<keyword evidence="1" id="KW-0732">Signal</keyword>
<comment type="similarity">
    <text evidence="4">Belongs to the peptidase S1 family. CLIP subfamily.</text>
</comment>